<dbReference type="InterPro" id="IPR035959">
    <property type="entry name" value="RutC-like_sf"/>
</dbReference>
<evidence type="ECO:0000256" key="2">
    <source>
        <dbReference type="ARBA" id="ARBA00005995"/>
    </source>
</evidence>
<dbReference type="PANTHER" id="PTHR43563">
    <property type="entry name" value="AMINE OXIDASE"/>
    <property type="match status" value="1"/>
</dbReference>
<evidence type="ECO:0000256" key="6">
    <source>
        <dbReference type="RuleBase" id="RU362067"/>
    </source>
</evidence>
<dbReference type="SUPFAM" id="SSF55298">
    <property type="entry name" value="YjgF-like"/>
    <property type="match status" value="1"/>
</dbReference>
<dbReference type="PRINTS" id="PR00757">
    <property type="entry name" value="AMINEOXDASEF"/>
</dbReference>
<gene>
    <name evidence="8" type="ORF">N7458_011772</name>
</gene>
<evidence type="ECO:0000259" key="7">
    <source>
        <dbReference type="Pfam" id="PF01593"/>
    </source>
</evidence>
<dbReference type="RefSeq" id="XP_056759908.1">
    <property type="nucleotide sequence ID" value="XM_056915154.1"/>
</dbReference>
<reference evidence="8" key="2">
    <citation type="journal article" date="2023" name="IMA Fungus">
        <title>Comparative genomic study of the Penicillium genus elucidates a diverse pangenome and 15 lateral gene transfer events.</title>
        <authorList>
            <person name="Petersen C."/>
            <person name="Sorensen T."/>
            <person name="Nielsen M.R."/>
            <person name="Sondergaard T.E."/>
            <person name="Sorensen J.L."/>
            <person name="Fitzpatrick D.A."/>
            <person name="Frisvad J.C."/>
            <person name="Nielsen K.L."/>
        </authorList>
    </citation>
    <scope>NUCLEOTIDE SEQUENCE</scope>
    <source>
        <strain evidence="8">IBT 16125</strain>
    </source>
</reference>
<dbReference type="InterPro" id="IPR001613">
    <property type="entry name" value="Flavin_amine_oxidase"/>
</dbReference>
<accession>A0AAD6FW18</accession>
<dbReference type="Pfam" id="PF01042">
    <property type="entry name" value="Ribonuc_L-PSP"/>
    <property type="match status" value="1"/>
</dbReference>
<dbReference type="Proteomes" id="UP001213681">
    <property type="component" value="Unassembled WGS sequence"/>
</dbReference>
<dbReference type="GeneID" id="81605397"/>
<dbReference type="InterPro" id="IPR006175">
    <property type="entry name" value="YjgF/YER057c/UK114"/>
</dbReference>
<evidence type="ECO:0000313" key="9">
    <source>
        <dbReference type="Proteomes" id="UP001213681"/>
    </source>
</evidence>
<keyword evidence="6" id="KW-0274">FAD</keyword>
<dbReference type="SUPFAM" id="SSF51905">
    <property type="entry name" value="FAD/NAD(P)-binding domain"/>
    <property type="match status" value="1"/>
</dbReference>
<protein>
    <recommendedName>
        <fullName evidence="6">Amine oxidase</fullName>
        <ecNumber evidence="6">1.4.3.-</ecNumber>
    </recommendedName>
</protein>
<dbReference type="Pfam" id="PF01593">
    <property type="entry name" value="Amino_oxidase"/>
    <property type="match status" value="1"/>
</dbReference>
<dbReference type="GO" id="GO:0097621">
    <property type="term" value="F:monoamine oxidase activity"/>
    <property type="evidence" value="ECO:0007669"/>
    <property type="project" value="UniProtKB-EC"/>
</dbReference>
<keyword evidence="6" id="KW-0285">Flavoprotein</keyword>
<dbReference type="PANTHER" id="PTHR43563:SF14">
    <property type="entry name" value="AMINE OXIDASE"/>
    <property type="match status" value="1"/>
</dbReference>
<comment type="similarity">
    <text evidence="2 6">Belongs to the flavin monoamine oxidase family.</text>
</comment>
<dbReference type="SUPFAM" id="SSF54373">
    <property type="entry name" value="FAD-linked reductases, C-terminal domain"/>
    <property type="match status" value="1"/>
</dbReference>
<dbReference type="EC" id="1.4.3.-" evidence="6"/>
<comment type="catalytic activity">
    <reaction evidence="4">
        <text>a secondary aliphatic amine + O2 + H2O = a primary amine + an aldehyde + H2O2</text>
        <dbReference type="Rhea" id="RHEA:26414"/>
        <dbReference type="ChEBI" id="CHEBI:15377"/>
        <dbReference type="ChEBI" id="CHEBI:15379"/>
        <dbReference type="ChEBI" id="CHEBI:16240"/>
        <dbReference type="ChEBI" id="CHEBI:17478"/>
        <dbReference type="ChEBI" id="CHEBI:58855"/>
        <dbReference type="ChEBI" id="CHEBI:65296"/>
        <dbReference type="EC" id="1.4.3.4"/>
    </reaction>
</comment>
<comment type="cofactor">
    <cofactor evidence="1 6">
        <name>FAD</name>
        <dbReference type="ChEBI" id="CHEBI:57692"/>
    </cofactor>
</comment>
<feature type="binding site" evidence="5">
    <location>
        <position position="503"/>
    </location>
    <ligand>
        <name>substrate</name>
    </ligand>
</feature>
<name>A0AAD6FW18_9EURO</name>
<organism evidence="8 9">
    <name type="scientific">Penicillium daleae</name>
    <dbReference type="NCBI Taxonomy" id="63821"/>
    <lineage>
        <taxon>Eukaryota</taxon>
        <taxon>Fungi</taxon>
        <taxon>Dikarya</taxon>
        <taxon>Ascomycota</taxon>
        <taxon>Pezizomycotina</taxon>
        <taxon>Eurotiomycetes</taxon>
        <taxon>Eurotiomycetidae</taxon>
        <taxon>Eurotiales</taxon>
        <taxon>Aspergillaceae</taxon>
        <taxon>Penicillium</taxon>
    </lineage>
</organism>
<evidence type="ECO:0000256" key="3">
    <source>
        <dbReference type="ARBA" id="ARBA00023002"/>
    </source>
</evidence>
<reference evidence="8" key="1">
    <citation type="submission" date="2022-12" db="EMBL/GenBank/DDBJ databases">
        <authorList>
            <person name="Petersen C."/>
        </authorList>
    </citation>
    <scope>NUCLEOTIDE SEQUENCE</scope>
    <source>
        <strain evidence="8">IBT 16125</strain>
    </source>
</reference>
<dbReference type="AlphaFoldDB" id="A0AAD6FW18"/>
<feature type="domain" description="Amine oxidase" evidence="7">
    <location>
        <begin position="172"/>
        <end position="613"/>
    </location>
</feature>
<dbReference type="CDD" id="cd00448">
    <property type="entry name" value="YjgF_YER057c_UK114_family"/>
    <property type="match status" value="1"/>
</dbReference>
<feature type="binding site" evidence="5">
    <location>
        <position position="173"/>
    </location>
    <ligand>
        <name>FAD</name>
        <dbReference type="ChEBI" id="CHEBI:57692"/>
    </ligand>
</feature>
<sequence>MAPRDIKPSTTFFNGSNTPDPGWYSNTVSARGQQRLVMTSGQTGQRRDGSWPDTFADQVQQAVNNVSSALEAGGASVGEIVKLIFYSVDWSMDLAEELVSPVLNLLSEKHGAPHRPLTTLVPVPKLAFPEAKFEIEAIALIGGTSEPWRDSKEKGYSAAPVEVDVVVVGGGFSGLAAAYQCHSAGLNTVVLEAKSRIGGRSRSQHLDSGPGVIEMGATWINKTTQPEVFALTRKFGLETVEQYVEGDEIFQGLDGKVVRCPDGTLGNGPTEEDREQEQILAGALIERPESLNIRKWDDFPTEEDVTFAEWVAGLGCTGKHTQRVANHLCSAIVGREADAVGAHYFLDYIKSGMGFISIISEGEEGAQSLKVKKGTSEIAYALGRSLKPGSILLNSPVDSIIQHHGLSQVTTATGATFKARKVIMANPTNTYTDIRFSPPLPSGKRALVSRTKPGHYAKVVISYKQAWWREAGLVGKFTSLKGPICFSWDISDPSIGQYSLAFFIAGDVAYKWHQLPSLQQEEAVVDHLAELVGLKLSEKAHDVLEINVMEWTKEEYIWGAPTSSMGPKMLSKYGDELRKPFLDIHFAGGETAFEWKGYLEGAVTAGYRAAEEVRQALQPEAKL</sequence>
<feature type="binding site" evidence="5">
    <location>
        <position position="397"/>
    </location>
    <ligand>
        <name>FAD</name>
        <dbReference type="ChEBI" id="CHEBI:57692"/>
    </ligand>
</feature>
<evidence type="ECO:0000256" key="5">
    <source>
        <dbReference type="PIRSR" id="PIRSR601613-1"/>
    </source>
</evidence>
<dbReference type="EMBL" id="JAPVEA010000009">
    <property type="protein sequence ID" value="KAJ5432616.1"/>
    <property type="molecule type" value="Genomic_DNA"/>
</dbReference>
<dbReference type="InterPro" id="IPR050703">
    <property type="entry name" value="Flavin_MAO"/>
</dbReference>
<dbReference type="Gene3D" id="3.50.50.60">
    <property type="entry name" value="FAD/NAD(P)-binding domain"/>
    <property type="match status" value="1"/>
</dbReference>
<proteinExistence type="inferred from homology"/>
<dbReference type="Gene3D" id="3.90.660.10">
    <property type="match status" value="1"/>
</dbReference>
<evidence type="ECO:0000313" key="8">
    <source>
        <dbReference type="EMBL" id="KAJ5432616.1"/>
    </source>
</evidence>
<evidence type="ECO:0000256" key="4">
    <source>
        <dbReference type="ARBA" id="ARBA00048448"/>
    </source>
</evidence>
<dbReference type="InterPro" id="IPR002937">
    <property type="entry name" value="Amino_oxidase"/>
</dbReference>
<keyword evidence="9" id="KW-1185">Reference proteome</keyword>
<dbReference type="Gene3D" id="3.30.1330.40">
    <property type="entry name" value="RutC-like"/>
    <property type="match status" value="1"/>
</dbReference>
<dbReference type="InterPro" id="IPR036188">
    <property type="entry name" value="FAD/NAD-bd_sf"/>
</dbReference>
<dbReference type="Gene3D" id="1.10.405.10">
    <property type="entry name" value="Guanine Nucleotide Dissociation Inhibitor, domain 1"/>
    <property type="match status" value="1"/>
</dbReference>
<evidence type="ECO:0000256" key="1">
    <source>
        <dbReference type="ARBA" id="ARBA00001974"/>
    </source>
</evidence>
<feature type="binding site" evidence="5">
    <location>
        <begin position="192"/>
        <end position="193"/>
    </location>
    <ligand>
        <name>FAD</name>
        <dbReference type="ChEBI" id="CHEBI:57692"/>
    </ligand>
</feature>
<feature type="binding site" evidence="5">
    <location>
        <position position="590"/>
    </location>
    <ligand>
        <name>FAD</name>
        <dbReference type="ChEBI" id="CHEBI:57692"/>
    </ligand>
</feature>
<keyword evidence="3 6" id="KW-0560">Oxidoreductase</keyword>
<comment type="caution">
    <text evidence="8">The sequence shown here is derived from an EMBL/GenBank/DDBJ whole genome shotgun (WGS) entry which is preliminary data.</text>
</comment>